<dbReference type="PROSITE" id="PS51746">
    <property type="entry name" value="PPM_2"/>
    <property type="match status" value="1"/>
</dbReference>
<name>A0ABU9C4M2_9BURK</name>
<dbReference type="Pfam" id="PF13672">
    <property type="entry name" value="PP2C_2"/>
    <property type="match status" value="1"/>
</dbReference>
<proteinExistence type="predicted"/>
<dbReference type="SMART" id="SM00331">
    <property type="entry name" value="PP2C_SIG"/>
    <property type="match status" value="1"/>
</dbReference>
<dbReference type="SUPFAM" id="SSF81606">
    <property type="entry name" value="PP2C-like"/>
    <property type="match status" value="1"/>
</dbReference>
<organism evidence="2 3">
    <name type="scientific">Ideonella margarita</name>
    <dbReference type="NCBI Taxonomy" id="2984191"/>
    <lineage>
        <taxon>Bacteria</taxon>
        <taxon>Pseudomonadati</taxon>
        <taxon>Pseudomonadota</taxon>
        <taxon>Betaproteobacteria</taxon>
        <taxon>Burkholderiales</taxon>
        <taxon>Sphaerotilaceae</taxon>
        <taxon>Ideonella</taxon>
    </lineage>
</organism>
<keyword evidence="3" id="KW-1185">Reference proteome</keyword>
<dbReference type="InterPro" id="IPR001932">
    <property type="entry name" value="PPM-type_phosphatase-like_dom"/>
</dbReference>
<dbReference type="PANTHER" id="PTHR47992">
    <property type="entry name" value="PROTEIN PHOSPHATASE"/>
    <property type="match status" value="1"/>
</dbReference>
<evidence type="ECO:0000313" key="3">
    <source>
        <dbReference type="Proteomes" id="UP001379945"/>
    </source>
</evidence>
<evidence type="ECO:0000313" key="2">
    <source>
        <dbReference type="EMBL" id="MEK8046841.1"/>
    </source>
</evidence>
<dbReference type="Gene3D" id="3.60.40.10">
    <property type="entry name" value="PPM-type phosphatase domain"/>
    <property type="match status" value="1"/>
</dbReference>
<dbReference type="RefSeq" id="WP_341399137.1">
    <property type="nucleotide sequence ID" value="NZ_JBBUTI010000006.1"/>
</dbReference>
<evidence type="ECO:0000259" key="1">
    <source>
        <dbReference type="PROSITE" id="PS51746"/>
    </source>
</evidence>
<accession>A0ABU9C4M2</accession>
<protein>
    <submittedName>
        <fullName evidence="2">Stp1/IreP family PP2C-type Ser/Thr phosphatase</fullName>
    </submittedName>
</protein>
<gene>
    <name evidence="2" type="ORF">AACH00_10810</name>
</gene>
<reference evidence="2 3" key="1">
    <citation type="submission" date="2024-04" db="EMBL/GenBank/DDBJ databases">
        <title>Novel species of the genus Ideonella isolated from streams.</title>
        <authorList>
            <person name="Lu H."/>
        </authorList>
    </citation>
    <scope>NUCLEOTIDE SEQUENCE [LARGE SCALE GENOMIC DNA]</scope>
    <source>
        <strain evidence="2 3">LYT19W</strain>
    </source>
</reference>
<dbReference type="InterPro" id="IPR015655">
    <property type="entry name" value="PP2C"/>
</dbReference>
<comment type="caution">
    <text evidence="2">The sequence shown here is derived from an EMBL/GenBank/DDBJ whole genome shotgun (WGS) entry which is preliminary data.</text>
</comment>
<dbReference type="SMART" id="SM00332">
    <property type="entry name" value="PP2Cc"/>
    <property type="match status" value="1"/>
</dbReference>
<dbReference type="Proteomes" id="UP001379945">
    <property type="component" value="Unassembled WGS sequence"/>
</dbReference>
<dbReference type="NCBIfam" id="NF033484">
    <property type="entry name" value="Stp1_PP2C_phos"/>
    <property type="match status" value="1"/>
</dbReference>
<dbReference type="CDD" id="cd00143">
    <property type="entry name" value="PP2Cc"/>
    <property type="match status" value="1"/>
</dbReference>
<dbReference type="InterPro" id="IPR036457">
    <property type="entry name" value="PPM-type-like_dom_sf"/>
</dbReference>
<feature type="domain" description="PPM-type phosphatase" evidence="1">
    <location>
        <begin position="8"/>
        <end position="249"/>
    </location>
</feature>
<dbReference type="EMBL" id="JBBUTI010000006">
    <property type="protein sequence ID" value="MEK8046841.1"/>
    <property type="molecule type" value="Genomic_DNA"/>
</dbReference>
<sequence>MLPAFDIEYSSAVDTGRARSNNEDAVLVDEALSLCVLADGMGGYNAGEIASDMTVRGVRDQLARWRSDQGTGHTEVSLRQGMSAAAQSANLAVFEAAQQHPEYAGMGTTLVLAMFEGQQVWIGHIGDSRAYRWRDGRLEQLTRDHSLLQEQIDAGVLTPEEAAYSLHRNLVTRAVGVEPDVVLEVHAHEMRVGDCLLLCSDGLSDMLPDAGIAQVMRAHDTLSGASQALVEAANAAGGRDNIAVVLARAKGGTPPASRIWWPFKR</sequence>